<reference evidence="4" key="1">
    <citation type="journal article" date="2019" name="Int. J. Syst. Evol. Microbiol.">
        <title>The Global Catalogue of Microorganisms (GCM) 10K type strain sequencing project: providing services to taxonomists for standard genome sequencing and annotation.</title>
        <authorList>
            <consortium name="The Broad Institute Genomics Platform"/>
            <consortium name="The Broad Institute Genome Sequencing Center for Infectious Disease"/>
            <person name="Wu L."/>
            <person name="Ma J."/>
        </authorList>
    </citation>
    <scope>NUCLEOTIDE SEQUENCE [LARGE SCALE GENOMIC DNA]</scope>
    <source>
        <strain evidence="4">JCM 14546</strain>
    </source>
</reference>
<feature type="domain" description="Asparaginase/glutaminase C-terminal" evidence="2">
    <location>
        <begin position="229"/>
        <end position="340"/>
    </location>
</feature>
<evidence type="ECO:0000313" key="4">
    <source>
        <dbReference type="Proteomes" id="UP001500755"/>
    </source>
</evidence>
<keyword evidence="4" id="KW-1185">Reference proteome</keyword>
<organism evidence="3 4">
    <name type="scientific">Brevibacterium samyangense</name>
    <dbReference type="NCBI Taxonomy" id="366888"/>
    <lineage>
        <taxon>Bacteria</taxon>
        <taxon>Bacillati</taxon>
        <taxon>Actinomycetota</taxon>
        <taxon>Actinomycetes</taxon>
        <taxon>Micrococcales</taxon>
        <taxon>Brevibacteriaceae</taxon>
        <taxon>Brevibacterium</taxon>
    </lineage>
</organism>
<proteinExistence type="predicted"/>
<dbReference type="Proteomes" id="UP001500755">
    <property type="component" value="Unassembled WGS sequence"/>
</dbReference>
<dbReference type="Pfam" id="PF17763">
    <property type="entry name" value="Asparaginase_C"/>
    <property type="match status" value="1"/>
</dbReference>
<dbReference type="InterPro" id="IPR027473">
    <property type="entry name" value="L-asparaginase_C"/>
</dbReference>
<dbReference type="RefSeq" id="WP_344307580.1">
    <property type="nucleotide sequence ID" value="NZ_BAAANO010000009.1"/>
</dbReference>
<sequence>MTASLHVIALGGTIASTASQSGGVAPQVGAEAIAAAAHLESLPDGAPHVEFTQLAQVSSGSITLGILCDVVHEARRAASRRAHGIVLTQGTDTLEDSAFVLSLLNDSGIPIVLTGAMRNPTLPGADGPANVRTAAIAALDPRLRALPAVVAFNDEIHDPSTVTKAHASSVAAFTSGPAAGPLGWVSEDRLLLPHVPAAVPGGFALPREAQGTTNPEAPRTSAEHPAFAKVALVEAGLDDSLDLITALPDLGYAGAVVSGVGGGHVPEWVIDRVADLAHHMPVVLASRTGSGTTLEHTYGYRGGEIELIGHGLTPSGRLHARKARLLLTLALTFGTPVDEVFRFYR</sequence>
<evidence type="ECO:0000313" key="3">
    <source>
        <dbReference type="EMBL" id="GAA2003186.1"/>
    </source>
</evidence>
<dbReference type="InterPro" id="IPR040919">
    <property type="entry name" value="Asparaginase_C"/>
</dbReference>
<dbReference type="PIRSF" id="PIRSF001220">
    <property type="entry name" value="L-ASNase_gatD"/>
    <property type="match status" value="1"/>
</dbReference>
<dbReference type="InterPro" id="IPR006034">
    <property type="entry name" value="Asparaginase/glutaminase-like"/>
</dbReference>
<feature type="domain" description="L-asparaginase N-terminal" evidence="1">
    <location>
        <begin position="5"/>
        <end position="189"/>
    </location>
</feature>
<dbReference type="EMBL" id="BAAANO010000009">
    <property type="protein sequence ID" value="GAA2003186.1"/>
    <property type="molecule type" value="Genomic_DNA"/>
</dbReference>
<dbReference type="InterPro" id="IPR036152">
    <property type="entry name" value="Asp/glu_Ase-like_sf"/>
</dbReference>
<dbReference type="Pfam" id="PF00710">
    <property type="entry name" value="Asparaginase"/>
    <property type="match status" value="1"/>
</dbReference>
<dbReference type="PIRSF" id="PIRSF500176">
    <property type="entry name" value="L_ASNase"/>
    <property type="match status" value="1"/>
</dbReference>
<dbReference type="PANTHER" id="PTHR11707:SF28">
    <property type="entry name" value="60 KDA LYSOPHOSPHOLIPASE"/>
    <property type="match status" value="1"/>
</dbReference>
<dbReference type="PROSITE" id="PS51732">
    <property type="entry name" value="ASN_GLN_ASE_3"/>
    <property type="match status" value="1"/>
</dbReference>
<gene>
    <name evidence="3" type="ORF">GCM10009755_10170</name>
</gene>
<name>A0ABP5ENB0_9MICO</name>
<evidence type="ECO:0000259" key="2">
    <source>
        <dbReference type="Pfam" id="PF17763"/>
    </source>
</evidence>
<evidence type="ECO:0000259" key="1">
    <source>
        <dbReference type="Pfam" id="PF00710"/>
    </source>
</evidence>
<dbReference type="SMART" id="SM00870">
    <property type="entry name" value="Asparaginase"/>
    <property type="match status" value="1"/>
</dbReference>
<dbReference type="InterPro" id="IPR027474">
    <property type="entry name" value="L-asparaginase_N"/>
</dbReference>
<dbReference type="InterPro" id="IPR037152">
    <property type="entry name" value="L-asparaginase_N_sf"/>
</dbReference>
<comment type="caution">
    <text evidence="3">The sequence shown here is derived from an EMBL/GenBank/DDBJ whole genome shotgun (WGS) entry which is preliminary data.</text>
</comment>
<dbReference type="SUPFAM" id="SSF53774">
    <property type="entry name" value="Glutaminase/Asparaginase"/>
    <property type="match status" value="1"/>
</dbReference>
<dbReference type="Gene3D" id="3.40.50.1170">
    <property type="entry name" value="L-asparaginase, N-terminal domain"/>
    <property type="match status" value="1"/>
</dbReference>
<protein>
    <submittedName>
        <fullName evidence="3">Asparaginase</fullName>
    </submittedName>
</protein>
<dbReference type="PANTHER" id="PTHR11707">
    <property type="entry name" value="L-ASPARAGINASE"/>
    <property type="match status" value="1"/>
</dbReference>
<accession>A0ABP5ENB0</accession>
<dbReference type="PRINTS" id="PR00139">
    <property type="entry name" value="ASNGLNASE"/>
</dbReference>
<dbReference type="Gene3D" id="3.40.50.40">
    <property type="match status" value="1"/>
</dbReference>